<feature type="region of interest" description="Disordered" evidence="1">
    <location>
        <begin position="1"/>
        <end position="93"/>
    </location>
</feature>
<sequence length="199" mass="21968">MRHRVLAPNDGNEGTGGGGAPDQSPKDDAKGGEEKKTPETVPYERFAEINGQKKDLEAQLAAYKQKEAEENEKKKKDEEEKAKQNGEYQKLIDKKDQELADYKTKQEAWTKREEALTAKNNSRIATLKEKLGEDFATAESLITGKTDPFELDKALDDLEKLVGKTNTTPKGGGGVPDGNSQGKLAEFKERLSKGERLST</sequence>
<feature type="compositionally biased region" description="Basic and acidic residues" evidence="1">
    <location>
        <begin position="185"/>
        <end position="199"/>
    </location>
</feature>
<feature type="compositionally biased region" description="Basic and acidic residues" evidence="1">
    <location>
        <begin position="24"/>
        <end position="38"/>
    </location>
</feature>
<evidence type="ECO:0000256" key="1">
    <source>
        <dbReference type="SAM" id="MobiDB-lite"/>
    </source>
</evidence>
<protein>
    <recommendedName>
        <fullName evidence="3">Scaffolding protein</fullName>
    </recommendedName>
</protein>
<evidence type="ECO:0008006" key="3">
    <source>
        <dbReference type="Google" id="ProtNLM"/>
    </source>
</evidence>
<reference evidence="2" key="1">
    <citation type="journal article" date="2021" name="Proc. Natl. Acad. Sci. U.S.A.">
        <title>A Catalog of Tens of Thousands of Viruses from Human Metagenomes Reveals Hidden Associations with Chronic Diseases.</title>
        <authorList>
            <person name="Tisza M.J."/>
            <person name="Buck C.B."/>
        </authorList>
    </citation>
    <scope>NUCLEOTIDE SEQUENCE</scope>
    <source>
        <strain evidence="2">CtuQh21</strain>
    </source>
</reference>
<organism evidence="2">
    <name type="scientific">Podoviridae sp. ctuQh21</name>
    <dbReference type="NCBI Taxonomy" id="2825284"/>
    <lineage>
        <taxon>Viruses</taxon>
        <taxon>Duplodnaviria</taxon>
        <taxon>Heunggongvirae</taxon>
        <taxon>Uroviricota</taxon>
        <taxon>Caudoviricetes</taxon>
    </lineage>
</organism>
<name>A0A8S5PH90_9CAUD</name>
<proteinExistence type="predicted"/>
<feature type="compositionally biased region" description="Basic and acidic residues" evidence="1">
    <location>
        <begin position="64"/>
        <end position="93"/>
    </location>
</feature>
<accession>A0A8S5PH90</accession>
<evidence type="ECO:0000313" key="2">
    <source>
        <dbReference type="EMBL" id="DAE05548.1"/>
    </source>
</evidence>
<feature type="region of interest" description="Disordered" evidence="1">
    <location>
        <begin position="163"/>
        <end position="199"/>
    </location>
</feature>
<dbReference type="EMBL" id="BK015412">
    <property type="protein sequence ID" value="DAE05548.1"/>
    <property type="molecule type" value="Genomic_DNA"/>
</dbReference>
<feature type="compositionally biased region" description="Basic and acidic residues" evidence="1">
    <location>
        <begin position="45"/>
        <end position="57"/>
    </location>
</feature>